<evidence type="ECO:0000259" key="1">
    <source>
        <dbReference type="Pfam" id="PF20552"/>
    </source>
</evidence>
<dbReference type="RefSeq" id="WP_169206406.1">
    <property type="nucleotide sequence ID" value="NZ_CP059560.1"/>
</dbReference>
<organism evidence="2 3">
    <name type="scientific">Aromatoleum petrolei</name>
    <dbReference type="NCBI Taxonomy" id="76116"/>
    <lineage>
        <taxon>Bacteria</taxon>
        <taxon>Pseudomonadati</taxon>
        <taxon>Pseudomonadota</taxon>
        <taxon>Betaproteobacteria</taxon>
        <taxon>Rhodocyclales</taxon>
        <taxon>Rhodocyclaceae</taxon>
        <taxon>Aromatoleum</taxon>
    </lineage>
</organism>
<proteinExistence type="predicted"/>
<dbReference type="EMBL" id="WTVR01000018">
    <property type="protein sequence ID" value="NMF89032.1"/>
    <property type="molecule type" value="Genomic_DNA"/>
</dbReference>
<sequence>MCTANRPLYLEPHQARSAAPTPFEDLLGDAIERAYAQGIHELESLIAYLNQSGPSAPNGSPWTTDLFCAEMARLGA</sequence>
<reference evidence="2 3" key="1">
    <citation type="submission" date="2019-12" db="EMBL/GenBank/DDBJ databases">
        <title>Comparative genomics gives insights into the taxonomy of the Azoarcus-Aromatoleum group and reveals separate origins of nif in the plant-associated Azoarcus and non-plant-associated Aromatoleum sub-groups.</title>
        <authorList>
            <person name="Lafos M."/>
            <person name="Maluk M."/>
            <person name="Batista M."/>
            <person name="Junghare M."/>
            <person name="Carmona M."/>
            <person name="Faoro H."/>
            <person name="Cruz L.M."/>
            <person name="Battistoni F."/>
            <person name="De Souza E."/>
            <person name="Pedrosa F."/>
            <person name="Chen W.-M."/>
            <person name="Poole P.S."/>
            <person name="Dixon R.A."/>
            <person name="James E.K."/>
        </authorList>
    </citation>
    <scope>NUCLEOTIDE SEQUENCE [LARGE SCALE GENOMIC DNA]</scope>
    <source>
        <strain evidence="2 3">ToN1</strain>
    </source>
</reference>
<name>A0ABX1MM52_9RHOO</name>
<gene>
    <name evidence="2" type="ORF">GPA26_11160</name>
</gene>
<keyword evidence="3" id="KW-1185">Reference proteome</keyword>
<evidence type="ECO:0000313" key="2">
    <source>
        <dbReference type="EMBL" id="NMF89032.1"/>
    </source>
</evidence>
<dbReference type="Pfam" id="PF20552">
    <property type="entry name" value="HTH_62"/>
    <property type="match status" value="1"/>
</dbReference>
<feature type="domain" description="Recombinase-like" evidence="1">
    <location>
        <begin position="6"/>
        <end position="76"/>
    </location>
</feature>
<comment type="caution">
    <text evidence="2">The sequence shown here is derived from an EMBL/GenBank/DDBJ whole genome shotgun (WGS) entry which is preliminary data.</text>
</comment>
<evidence type="ECO:0000313" key="3">
    <source>
        <dbReference type="Proteomes" id="UP000652074"/>
    </source>
</evidence>
<dbReference type="InterPro" id="IPR046789">
    <property type="entry name" value="HTH_62"/>
</dbReference>
<protein>
    <recommendedName>
        <fullName evidence="1">Recombinase-like domain-containing protein</fullName>
    </recommendedName>
</protein>
<accession>A0ABX1MM52</accession>
<dbReference type="Proteomes" id="UP000652074">
    <property type="component" value="Unassembled WGS sequence"/>
</dbReference>